<dbReference type="Pfam" id="PF00849">
    <property type="entry name" value="PseudoU_synth_2"/>
    <property type="match status" value="1"/>
</dbReference>
<accession>A0ABP0IDD2</accession>
<evidence type="ECO:0000256" key="2">
    <source>
        <dbReference type="SAM" id="MobiDB-lite"/>
    </source>
</evidence>
<sequence length="399" mass="43755">MQELANIAWCFSTSAASDRPLWHILAEVAAHKISSKEAAVSLVDLESIVAATSEMGGSGNVIFDQLYDVAAQALEVRALALDGDAEKEAPSPILQKEPLGDMPAVVMSRGGLCALWKPPGWSVNVWRDDFHGLGGGPLGDTEGQGDKGKDQGDQEPEAKELQSWLMKSFGNKYKISLDPAVSHGLLHRLDRMTSGVIIWASSYHSYFKGRLQLATRKGLRKEYMCLSHGLMPRSPRIIDLPLQELPDGSAVQRTRVTDGPGKASATCLEEISHFQGPRRFLSLVTLELHTGRQHQIRAHLSDDGHPLLGDVDYGGDPPASGGAPRVCLHSSGIRLDREEPLEARLPWPEDLKPVVEQLMPVDVISRVALRKACSKEQIEKQVSDHETVVIRVWLMLRLS</sequence>
<evidence type="ECO:0000313" key="4">
    <source>
        <dbReference type="EMBL" id="CAK8999517.1"/>
    </source>
</evidence>
<evidence type="ECO:0000256" key="1">
    <source>
        <dbReference type="ARBA" id="ARBA00010876"/>
    </source>
</evidence>
<dbReference type="InterPro" id="IPR006145">
    <property type="entry name" value="PsdUridine_synth_RsuA/RluA"/>
</dbReference>
<feature type="domain" description="Pseudouridine synthase RsuA/RluA-like" evidence="3">
    <location>
        <begin position="180"/>
        <end position="301"/>
    </location>
</feature>
<dbReference type="Gene3D" id="3.30.2350.10">
    <property type="entry name" value="Pseudouridine synthase"/>
    <property type="match status" value="1"/>
</dbReference>
<evidence type="ECO:0000313" key="5">
    <source>
        <dbReference type="Proteomes" id="UP001642484"/>
    </source>
</evidence>
<dbReference type="PANTHER" id="PTHR21600">
    <property type="entry name" value="MITOCHONDRIAL RNA PSEUDOURIDINE SYNTHASE"/>
    <property type="match status" value="1"/>
</dbReference>
<dbReference type="PANTHER" id="PTHR21600:SF87">
    <property type="entry name" value="RNA PSEUDOURIDYLATE SYNTHASE DOMAIN-CONTAINING PROTEIN 1"/>
    <property type="match status" value="1"/>
</dbReference>
<dbReference type="SUPFAM" id="SSF55120">
    <property type="entry name" value="Pseudouridine synthase"/>
    <property type="match status" value="1"/>
</dbReference>
<name>A0ABP0IDD2_9DINO</name>
<dbReference type="CDD" id="cd02869">
    <property type="entry name" value="PseudoU_synth_RluA_like"/>
    <property type="match status" value="1"/>
</dbReference>
<dbReference type="InterPro" id="IPR050188">
    <property type="entry name" value="RluA_PseudoU_synthase"/>
</dbReference>
<comment type="similarity">
    <text evidence="1">Belongs to the pseudouridine synthase RluA family.</text>
</comment>
<gene>
    <name evidence="4" type="ORF">CCMP2556_LOCUS5686</name>
</gene>
<feature type="compositionally biased region" description="Basic and acidic residues" evidence="2">
    <location>
        <begin position="144"/>
        <end position="159"/>
    </location>
</feature>
<organism evidence="4 5">
    <name type="scientific">Durusdinium trenchii</name>
    <dbReference type="NCBI Taxonomy" id="1381693"/>
    <lineage>
        <taxon>Eukaryota</taxon>
        <taxon>Sar</taxon>
        <taxon>Alveolata</taxon>
        <taxon>Dinophyceae</taxon>
        <taxon>Suessiales</taxon>
        <taxon>Symbiodiniaceae</taxon>
        <taxon>Durusdinium</taxon>
    </lineage>
</organism>
<dbReference type="EMBL" id="CAXAMN010002414">
    <property type="protein sequence ID" value="CAK8999517.1"/>
    <property type="molecule type" value="Genomic_DNA"/>
</dbReference>
<proteinExistence type="inferred from homology"/>
<reference evidence="4 5" key="1">
    <citation type="submission" date="2024-02" db="EMBL/GenBank/DDBJ databases">
        <authorList>
            <person name="Chen Y."/>
            <person name="Shah S."/>
            <person name="Dougan E. K."/>
            <person name="Thang M."/>
            <person name="Chan C."/>
        </authorList>
    </citation>
    <scope>NUCLEOTIDE SEQUENCE [LARGE SCALE GENOMIC DNA]</scope>
</reference>
<dbReference type="Proteomes" id="UP001642484">
    <property type="component" value="Unassembled WGS sequence"/>
</dbReference>
<feature type="region of interest" description="Disordered" evidence="2">
    <location>
        <begin position="134"/>
        <end position="159"/>
    </location>
</feature>
<evidence type="ECO:0000259" key="3">
    <source>
        <dbReference type="Pfam" id="PF00849"/>
    </source>
</evidence>
<comment type="caution">
    <text evidence="4">The sequence shown here is derived from an EMBL/GenBank/DDBJ whole genome shotgun (WGS) entry which is preliminary data.</text>
</comment>
<keyword evidence="5" id="KW-1185">Reference proteome</keyword>
<dbReference type="InterPro" id="IPR020103">
    <property type="entry name" value="PsdUridine_synth_cat_dom_sf"/>
</dbReference>
<protein>
    <recommendedName>
        <fullName evidence="3">Pseudouridine synthase RsuA/RluA-like domain-containing protein</fullName>
    </recommendedName>
</protein>